<keyword evidence="3" id="KW-1185">Reference proteome</keyword>
<keyword evidence="2" id="KW-0808">Transferase</keyword>
<reference evidence="2 3" key="1">
    <citation type="submission" date="2018-09" db="EMBL/GenBank/DDBJ databases">
        <title>Complete genome sequence of Euzebya sp. DY32-46 isolated from seawater of Pacific Ocean.</title>
        <authorList>
            <person name="Xu L."/>
            <person name="Wu Y.-H."/>
            <person name="Xu X.-W."/>
        </authorList>
    </citation>
    <scope>NUCLEOTIDE SEQUENCE [LARGE SCALE GENOMIC DNA]</scope>
    <source>
        <strain evidence="2 3">DY32-46</strain>
    </source>
</reference>
<feature type="region of interest" description="Disordered" evidence="1">
    <location>
        <begin position="1"/>
        <end position="147"/>
    </location>
</feature>
<evidence type="ECO:0000256" key="1">
    <source>
        <dbReference type="SAM" id="MobiDB-lite"/>
    </source>
</evidence>
<sequence>MTDHDSPAIDQTARNHDDQSGERLDADKLPAEMPQKPVASFAHGTTEAEQREGESLDGKLARERPDQPVERGPVEGTTSTSLADDADTPTGIDNEKDLVAERPLTEPHVDDSGQPDAGVPAEEQAVRVDDADDDVPGAVDHHAVREA</sequence>
<proteinExistence type="predicted"/>
<dbReference type="OrthoDB" id="3478723at2"/>
<accession>A0A346XVE3</accession>
<feature type="compositionally biased region" description="Basic and acidic residues" evidence="1">
    <location>
        <begin position="93"/>
        <end position="111"/>
    </location>
</feature>
<feature type="compositionally biased region" description="Basic and acidic residues" evidence="1">
    <location>
        <begin position="46"/>
        <end position="73"/>
    </location>
</feature>
<evidence type="ECO:0000313" key="3">
    <source>
        <dbReference type="Proteomes" id="UP000264006"/>
    </source>
</evidence>
<dbReference type="KEGG" id="euz:DVS28_a1497"/>
<dbReference type="RefSeq" id="WP_114590883.1">
    <property type="nucleotide sequence ID" value="NZ_CP031165.1"/>
</dbReference>
<name>A0A346XVE3_9ACTN</name>
<organism evidence="2 3">
    <name type="scientific">Euzebya pacifica</name>
    <dbReference type="NCBI Taxonomy" id="1608957"/>
    <lineage>
        <taxon>Bacteria</taxon>
        <taxon>Bacillati</taxon>
        <taxon>Actinomycetota</taxon>
        <taxon>Nitriliruptoria</taxon>
        <taxon>Euzebyales</taxon>
    </lineage>
</organism>
<gene>
    <name evidence="2" type="ORF">DVS28_a1497</name>
</gene>
<dbReference type="GO" id="GO:0016740">
    <property type="term" value="F:transferase activity"/>
    <property type="evidence" value="ECO:0007669"/>
    <property type="project" value="UniProtKB-KW"/>
</dbReference>
<protein>
    <submittedName>
        <fullName evidence="2">Ribosomal-protein-S5p-alanine acetyltransferase</fullName>
    </submittedName>
</protein>
<dbReference type="Proteomes" id="UP000264006">
    <property type="component" value="Chromosome"/>
</dbReference>
<dbReference type="AlphaFoldDB" id="A0A346XVE3"/>
<evidence type="ECO:0000313" key="2">
    <source>
        <dbReference type="EMBL" id="AXV06190.1"/>
    </source>
</evidence>
<dbReference type="EMBL" id="CP031165">
    <property type="protein sequence ID" value="AXV06190.1"/>
    <property type="molecule type" value="Genomic_DNA"/>
</dbReference>
<feature type="compositionally biased region" description="Basic and acidic residues" evidence="1">
    <location>
        <begin position="1"/>
        <end position="30"/>
    </location>
</feature>